<dbReference type="EMBL" id="JAVIJP010000012">
    <property type="protein sequence ID" value="KAL3646620.1"/>
    <property type="molecule type" value="Genomic_DNA"/>
</dbReference>
<comment type="caution">
    <text evidence="1">The sequence shown here is derived from an EMBL/GenBank/DDBJ whole genome shotgun (WGS) entry which is preliminary data.</text>
</comment>
<evidence type="ECO:0000313" key="1">
    <source>
        <dbReference type="EMBL" id="KAL3646620.1"/>
    </source>
</evidence>
<sequence>MYAPLSPKTEIEVVSAKTAIEDEVIRIAVAGKYSIISRGHPEWVHGECSDKTNLSGILRDLKEKGADSDFVRDVLGSLFSSVNPFSEAAIDGFVAPFRALAW</sequence>
<reference evidence="2" key="1">
    <citation type="journal article" date="2024" name="IScience">
        <title>Strigolactones Initiate the Formation of Haustorium-like Structures in Castilleja.</title>
        <authorList>
            <person name="Buerger M."/>
            <person name="Peterson D."/>
            <person name="Chory J."/>
        </authorList>
    </citation>
    <scope>NUCLEOTIDE SEQUENCE [LARGE SCALE GENOMIC DNA]</scope>
</reference>
<proteinExistence type="predicted"/>
<evidence type="ECO:0000313" key="2">
    <source>
        <dbReference type="Proteomes" id="UP001632038"/>
    </source>
</evidence>
<accession>A0ABD3DWI6</accession>
<protein>
    <submittedName>
        <fullName evidence="1">Uncharacterized protein</fullName>
    </submittedName>
</protein>
<dbReference type="Proteomes" id="UP001632038">
    <property type="component" value="Unassembled WGS sequence"/>
</dbReference>
<name>A0ABD3DWI6_9LAMI</name>
<gene>
    <name evidence="1" type="ORF">CASFOL_009587</name>
</gene>
<organism evidence="1 2">
    <name type="scientific">Castilleja foliolosa</name>
    <dbReference type="NCBI Taxonomy" id="1961234"/>
    <lineage>
        <taxon>Eukaryota</taxon>
        <taxon>Viridiplantae</taxon>
        <taxon>Streptophyta</taxon>
        <taxon>Embryophyta</taxon>
        <taxon>Tracheophyta</taxon>
        <taxon>Spermatophyta</taxon>
        <taxon>Magnoliopsida</taxon>
        <taxon>eudicotyledons</taxon>
        <taxon>Gunneridae</taxon>
        <taxon>Pentapetalae</taxon>
        <taxon>asterids</taxon>
        <taxon>lamiids</taxon>
        <taxon>Lamiales</taxon>
        <taxon>Orobanchaceae</taxon>
        <taxon>Pedicularideae</taxon>
        <taxon>Castillejinae</taxon>
        <taxon>Castilleja</taxon>
    </lineage>
</organism>
<keyword evidence="2" id="KW-1185">Reference proteome</keyword>
<dbReference type="AlphaFoldDB" id="A0ABD3DWI6"/>